<dbReference type="InterPro" id="IPR032675">
    <property type="entry name" value="LRR_dom_sf"/>
</dbReference>
<dbReference type="EMBL" id="MCGE01000036">
    <property type="protein sequence ID" value="ORZ07131.1"/>
    <property type="molecule type" value="Genomic_DNA"/>
</dbReference>
<dbReference type="Pfam" id="PF12937">
    <property type="entry name" value="F-box-like"/>
    <property type="match status" value="1"/>
</dbReference>
<evidence type="ECO:0000259" key="1">
    <source>
        <dbReference type="PROSITE" id="PS50181"/>
    </source>
</evidence>
<dbReference type="InterPro" id="IPR001810">
    <property type="entry name" value="F-box_dom"/>
</dbReference>
<reference evidence="2 3" key="1">
    <citation type="submission" date="2016-07" db="EMBL/GenBank/DDBJ databases">
        <title>Pervasive Adenine N6-methylation of Active Genes in Fungi.</title>
        <authorList>
            <consortium name="DOE Joint Genome Institute"/>
            <person name="Mondo S.J."/>
            <person name="Dannebaum R.O."/>
            <person name="Kuo R.C."/>
            <person name="Labutti K."/>
            <person name="Haridas S."/>
            <person name="Kuo A."/>
            <person name="Salamov A."/>
            <person name="Ahrendt S.R."/>
            <person name="Lipzen A."/>
            <person name="Sullivan W."/>
            <person name="Andreopoulos W.B."/>
            <person name="Clum A."/>
            <person name="Lindquist E."/>
            <person name="Daum C."/>
            <person name="Ramamoorthy G.K."/>
            <person name="Gryganskyi A."/>
            <person name="Culley D."/>
            <person name="Magnuson J.K."/>
            <person name="James T.Y."/>
            <person name="O'Malley M.A."/>
            <person name="Stajich J.E."/>
            <person name="Spatafora J.W."/>
            <person name="Visel A."/>
            <person name="Grigoriev I.V."/>
        </authorList>
    </citation>
    <scope>NUCLEOTIDE SEQUENCE [LARGE SCALE GENOMIC DNA]</scope>
    <source>
        <strain evidence="2 3">NRRL 1336</strain>
    </source>
</reference>
<accession>A0A1X2I167</accession>
<dbReference type="Proteomes" id="UP000193560">
    <property type="component" value="Unassembled WGS sequence"/>
</dbReference>
<dbReference type="InterPro" id="IPR036047">
    <property type="entry name" value="F-box-like_dom_sf"/>
</dbReference>
<organism evidence="2 3">
    <name type="scientific">Absidia repens</name>
    <dbReference type="NCBI Taxonomy" id="90262"/>
    <lineage>
        <taxon>Eukaryota</taxon>
        <taxon>Fungi</taxon>
        <taxon>Fungi incertae sedis</taxon>
        <taxon>Mucoromycota</taxon>
        <taxon>Mucoromycotina</taxon>
        <taxon>Mucoromycetes</taxon>
        <taxon>Mucorales</taxon>
        <taxon>Cunninghamellaceae</taxon>
        <taxon>Absidia</taxon>
    </lineage>
</organism>
<comment type="caution">
    <text evidence="2">The sequence shown here is derived from an EMBL/GenBank/DDBJ whole genome shotgun (WGS) entry which is preliminary data.</text>
</comment>
<evidence type="ECO:0000313" key="2">
    <source>
        <dbReference type="EMBL" id="ORZ07131.1"/>
    </source>
</evidence>
<dbReference type="InterPro" id="IPR006553">
    <property type="entry name" value="Leu-rich_rpt_Cys-con_subtyp"/>
</dbReference>
<sequence>MGNLGQLPTEMVLLIMQHLSRWDIHTCAHINKHWYIATMPLRWRSLRIGKRIDLKSFTAKTLESPCNAGGCIRHLTFTTPLTDTILLLLMKHLIHLESITLKACQDITDKSFQHLPRHCPNLRSLRVASCGITELSIIQLGHHCRQLKSLVLEDCHDIAMNVFSTLVYDDASPSFSSSSHHATTTTEDVSKNITTTTTTTPYLIQKSTASILALDMYVTDGLAPHHLDNAQRRAATRPPSTSVHGIIPWPFLTEIHLGGLFNVGDSGIIALIQTHPYLQHIDLTQTRFSNAVLDAITTSGCGACLLTLQVPGNRWITSAGLRDLVYRCPCLRWINVDGCGISDNAFPEASAECYVDVEERMRRSFGAAMWVGDESPSGITSSMGRAPFGLCCLDQEAVDKIRIRGHNRTNHHLDFSSFFPPM</sequence>
<keyword evidence="3" id="KW-1185">Reference proteome</keyword>
<dbReference type="GO" id="GO:0031146">
    <property type="term" value="P:SCF-dependent proteasomal ubiquitin-dependent protein catabolic process"/>
    <property type="evidence" value="ECO:0007669"/>
    <property type="project" value="TreeGrafter"/>
</dbReference>
<dbReference type="Gene3D" id="3.80.10.10">
    <property type="entry name" value="Ribonuclease Inhibitor"/>
    <property type="match status" value="2"/>
</dbReference>
<dbReference type="PANTHER" id="PTHR13318">
    <property type="entry name" value="PARTNER OF PAIRED, ISOFORM B-RELATED"/>
    <property type="match status" value="1"/>
</dbReference>
<dbReference type="AlphaFoldDB" id="A0A1X2I167"/>
<dbReference type="PROSITE" id="PS50181">
    <property type="entry name" value="FBOX"/>
    <property type="match status" value="1"/>
</dbReference>
<feature type="domain" description="F-box" evidence="1">
    <location>
        <begin position="1"/>
        <end position="46"/>
    </location>
</feature>
<protein>
    <recommendedName>
        <fullName evidence="1">F-box domain-containing protein</fullName>
    </recommendedName>
</protein>
<gene>
    <name evidence="2" type="ORF">BCR42DRAFT_456124</name>
</gene>
<proteinExistence type="predicted"/>
<evidence type="ECO:0000313" key="3">
    <source>
        <dbReference type="Proteomes" id="UP000193560"/>
    </source>
</evidence>
<dbReference type="SUPFAM" id="SSF81383">
    <property type="entry name" value="F-box domain"/>
    <property type="match status" value="1"/>
</dbReference>
<dbReference type="GO" id="GO:0019005">
    <property type="term" value="C:SCF ubiquitin ligase complex"/>
    <property type="evidence" value="ECO:0007669"/>
    <property type="project" value="TreeGrafter"/>
</dbReference>
<dbReference type="STRING" id="90262.A0A1X2I167"/>
<dbReference type="SUPFAM" id="SSF52047">
    <property type="entry name" value="RNI-like"/>
    <property type="match status" value="1"/>
</dbReference>
<dbReference type="SMART" id="SM00367">
    <property type="entry name" value="LRR_CC"/>
    <property type="match status" value="4"/>
</dbReference>
<dbReference type="OrthoDB" id="10257471at2759"/>
<name>A0A1X2I167_9FUNG</name>